<dbReference type="GeneID" id="64591459"/>
<dbReference type="Proteomes" id="UP000719766">
    <property type="component" value="Unassembled WGS sequence"/>
</dbReference>
<protein>
    <submittedName>
        <fullName evidence="1">Uncharacterized protein</fullName>
    </submittedName>
</protein>
<evidence type="ECO:0000313" key="1">
    <source>
        <dbReference type="EMBL" id="KAG1796043.1"/>
    </source>
</evidence>
<accession>A0A9P7DJR0</accession>
<name>A0A9P7DJR0_9AGAM</name>
<sequence length="110" mass="12172">MGKYDHIIELTGTDIYPSWQRAVELALAGEGLWNHCSDGTDPNDIAEYTSVMPKVTTPGQPTATELASIKEWVKEDAQAKAIISRCLSSIVQNMLGEKLMAHQQWDALLK</sequence>
<proteinExistence type="predicted"/>
<reference evidence="1" key="1">
    <citation type="journal article" date="2020" name="New Phytol.">
        <title>Comparative genomics reveals dynamic genome evolution in host specialist ectomycorrhizal fungi.</title>
        <authorList>
            <person name="Lofgren L.A."/>
            <person name="Nguyen N.H."/>
            <person name="Vilgalys R."/>
            <person name="Ruytinx J."/>
            <person name="Liao H.L."/>
            <person name="Branco S."/>
            <person name="Kuo A."/>
            <person name="LaButti K."/>
            <person name="Lipzen A."/>
            <person name="Andreopoulos W."/>
            <person name="Pangilinan J."/>
            <person name="Riley R."/>
            <person name="Hundley H."/>
            <person name="Na H."/>
            <person name="Barry K."/>
            <person name="Grigoriev I.V."/>
            <person name="Stajich J.E."/>
            <person name="Kennedy P.G."/>
        </authorList>
    </citation>
    <scope>NUCLEOTIDE SEQUENCE</scope>
    <source>
        <strain evidence="1">S12</strain>
    </source>
</reference>
<evidence type="ECO:0000313" key="2">
    <source>
        <dbReference type="Proteomes" id="UP000719766"/>
    </source>
</evidence>
<comment type="caution">
    <text evidence="1">The sequence shown here is derived from an EMBL/GenBank/DDBJ whole genome shotgun (WGS) entry which is preliminary data.</text>
</comment>
<organism evidence="1 2">
    <name type="scientific">Suillus plorans</name>
    <dbReference type="NCBI Taxonomy" id="116603"/>
    <lineage>
        <taxon>Eukaryota</taxon>
        <taxon>Fungi</taxon>
        <taxon>Dikarya</taxon>
        <taxon>Basidiomycota</taxon>
        <taxon>Agaricomycotina</taxon>
        <taxon>Agaricomycetes</taxon>
        <taxon>Agaricomycetidae</taxon>
        <taxon>Boletales</taxon>
        <taxon>Suillineae</taxon>
        <taxon>Suillaceae</taxon>
        <taxon>Suillus</taxon>
    </lineage>
</organism>
<gene>
    <name evidence="1" type="ORF">HD556DRAFT_1234860</name>
</gene>
<dbReference type="EMBL" id="JABBWE010000020">
    <property type="protein sequence ID" value="KAG1796043.1"/>
    <property type="molecule type" value="Genomic_DNA"/>
</dbReference>
<dbReference type="AlphaFoldDB" id="A0A9P7DJR0"/>
<dbReference type="RefSeq" id="XP_041161696.1">
    <property type="nucleotide sequence ID" value="XM_041297695.1"/>
</dbReference>
<keyword evidence="2" id="KW-1185">Reference proteome</keyword>
<dbReference type="OrthoDB" id="2688366at2759"/>